<feature type="domain" description="ABC transporter" evidence="5">
    <location>
        <begin position="4"/>
        <end position="235"/>
    </location>
</feature>
<dbReference type="InterPro" id="IPR003439">
    <property type="entry name" value="ABC_transporter-like_ATP-bd"/>
</dbReference>
<comment type="caution">
    <text evidence="6">The sequence shown here is derived from an EMBL/GenBank/DDBJ whole genome shotgun (WGS) entry which is preliminary data.</text>
</comment>
<dbReference type="InterPro" id="IPR047641">
    <property type="entry name" value="ABC_transpr_MalK/UgpC-like"/>
</dbReference>
<dbReference type="InterPro" id="IPR008995">
    <property type="entry name" value="Mo/tungstate-bd_C_term_dom"/>
</dbReference>
<dbReference type="InterPro" id="IPR012340">
    <property type="entry name" value="NA-bd_OB-fold"/>
</dbReference>
<evidence type="ECO:0000256" key="4">
    <source>
        <dbReference type="SAM" id="MobiDB-lite"/>
    </source>
</evidence>
<dbReference type="Pfam" id="PF00005">
    <property type="entry name" value="ABC_tran"/>
    <property type="match status" value="1"/>
</dbReference>
<dbReference type="InterPro" id="IPR003593">
    <property type="entry name" value="AAA+_ATPase"/>
</dbReference>
<feature type="compositionally biased region" description="Acidic residues" evidence="4">
    <location>
        <begin position="455"/>
        <end position="467"/>
    </location>
</feature>
<dbReference type="SMART" id="SM00382">
    <property type="entry name" value="AAA"/>
    <property type="match status" value="1"/>
</dbReference>
<dbReference type="InterPro" id="IPR017871">
    <property type="entry name" value="ABC_transporter-like_CS"/>
</dbReference>
<dbReference type="GO" id="GO:0016887">
    <property type="term" value="F:ATP hydrolysis activity"/>
    <property type="evidence" value="ECO:0007669"/>
    <property type="project" value="InterPro"/>
</dbReference>
<keyword evidence="2" id="KW-0547">Nucleotide-binding</keyword>
<keyword evidence="1" id="KW-0813">Transport</keyword>
<dbReference type="Gene3D" id="3.40.50.300">
    <property type="entry name" value="P-loop containing nucleotide triphosphate hydrolases"/>
    <property type="match status" value="1"/>
</dbReference>
<dbReference type="InterPro" id="IPR040582">
    <property type="entry name" value="OB_MalK-like"/>
</dbReference>
<dbReference type="InterPro" id="IPR027417">
    <property type="entry name" value="P-loop_NTPase"/>
</dbReference>
<dbReference type="GO" id="GO:0008643">
    <property type="term" value="P:carbohydrate transport"/>
    <property type="evidence" value="ECO:0007669"/>
    <property type="project" value="InterPro"/>
</dbReference>
<feature type="compositionally biased region" description="Basic and acidic residues" evidence="4">
    <location>
        <begin position="424"/>
        <end position="446"/>
    </location>
</feature>
<dbReference type="Pfam" id="PF17912">
    <property type="entry name" value="OB_MalK"/>
    <property type="match status" value="1"/>
</dbReference>
<dbReference type="Gene3D" id="2.40.50.100">
    <property type="match status" value="1"/>
</dbReference>
<dbReference type="NCBIfam" id="NF008653">
    <property type="entry name" value="PRK11650.1"/>
    <property type="match status" value="1"/>
</dbReference>
<sequence>MASLLLKGIYKVYPSGVTAVTDFNLEIKDKEFIVFVGPSGCGKSTTLRMIAGLEEISKGELYIDGKLVNDVVPKDRDIAMVFQNYALYPHMTVYDNMAFGLKLRKVPKQIIDERVKEAAAILGISDYLTRKPKALSGGQRQRVALGRAIVREPKVFLLDEPLSNLDAKLRAQMRTEISKLHARLATTFIYVTHDQIEAMTMGTRIVVMKDGFMQQVDTPQNLYDYPINLFVAGFIGTPQMNFFPATLTEKGGKVYVEFKNNTILLPKTVASRIRNAEDYINTGKAVTLGVRPEDIHDEESFISASPDTVVKAFVEVVEKLGAETQIYCKLDYKEGEEVSSIIGDSSNMIAKIDSRSLVNRGEVVELAFDARHIHLFDGVTEMSILARDEGYEITPENEASSAFVPLTPQEMQAIIEKNRVVTKEEKKAMRREARAAERKERMEAKAALEAQNEQQENDTDAGDDNSDNGDGSAEV</sequence>
<dbReference type="InterPro" id="IPR015855">
    <property type="entry name" value="ABC_transpr_MalK-like"/>
</dbReference>
<dbReference type="FunFam" id="3.40.50.300:FF:000042">
    <property type="entry name" value="Maltose/maltodextrin ABC transporter, ATP-binding protein"/>
    <property type="match status" value="1"/>
</dbReference>
<dbReference type="Gene3D" id="2.40.50.140">
    <property type="entry name" value="Nucleic acid-binding proteins"/>
    <property type="match status" value="1"/>
</dbReference>
<keyword evidence="3 6" id="KW-0067">ATP-binding</keyword>
<evidence type="ECO:0000256" key="1">
    <source>
        <dbReference type="ARBA" id="ARBA00022448"/>
    </source>
</evidence>
<accession>A0A9D1ZWF2</accession>
<dbReference type="SUPFAM" id="SSF52540">
    <property type="entry name" value="P-loop containing nucleoside triphosphate hydrolases"/>
    <property type="match status" value="1"/>
</dbReference>
<dbReference type="GO" id="GO:0140359">
    <property type="term" value="F:ABC-type transporter activity"/>
    <property type="evidence" value="ECO:0007669"/>
    <property type="project" value="InterPro"/>
</dbReference>
<dbReference type="PROSITE" id="PS50893">
    <property type="entry name" value="ABC_TRANSPORTER_2"/>
    <property type="match status" value="1"/>
</dbReference>
<evidence type="ECO:0000313" key="6">
    <source>
        <dbReference type="EMBL" id="HIY97085.1"/>
    </source>
</evidence>
<dbReference type="PANTHER" id="PTHR43875">
    <property type="entry name" value="MALTODEXTRIN IMPORT ATP-BINDING PROTEIN MSMX"/>
    <property type="match status" value="1"/>
</dbReference>
<evidence type="ECO:0000256" key="3">
    <source>
        <dbReference type="ARBA" id="ARBA00022840"/>
    </source>
</evidence>
<protein>
    <submittedName>
        <fullName evidence="6">Sn-glycerol-3-phosphate ABC transporter ATP-binding protein UgpC</fullName>
    </submittedName>
</protein>
<name>A0A9D1ZWF2_9FIRM</name>
<dbReference type="PANTHER" id="PTHR43875:SF1">
    <property type="entry name" value="OSMOPROTECTIVE COMPOUNDS UPTAKE ATP-BINDING PROTEIN GGTA"/>
    <property type="match status" value="1"/>
</dbReference>
<reference evidence="6" key="1">
    <citation type="journal article" date="2021" name="PeerJ">
        <title>Extensive microbial diversity within the chicken gut microbiome revealed by metagenomics and culture.</title>
        <authorList>
            <person name="Gilroy R."/>
            <person name="Ravi A."/>
            <person name="Getino M."/>
            <person name="Pursley I."/>
            <person name="Horton D.L."/>
            <person name="Alikhan N.F."/>
            <person name="Baker D."/>
            <person name="Gharbi K."/>
            <person name="Hall N."/>
            <person name="Watson M."/>
            <person name="Adriaenssens E.M."/>
            <person name="Foster-Nyarko E."/>
            <person name="Jarju S."/>
            <person name="Secka A."/>
            <person name="Antonio M."/>
            <person name="Oren A."/>
            <person name="Chaudhuri R.R."/>
            <person name="La Ragione R."/>
            <person name="Hildebrand F."/>
            <person name="Pallen M.J."/>
        </authorList>
    </citation>
    <scope>NUCLEOTIDE SEQUENCE</scope>
    <source>
        <strain evidence="6">1345</strain>
    </source>
</reference>
<gene>
    <name evidence="6" type="primary">ugpC</name>
    <name evidence="6" type="ORF">H9729_05295</name>
</gene>
<dbReference type="CDD" id="cd03301">
    <property type="entry name" value="ABC_MalK_N"/>
    <property type="match status" value="1"/>
</dbReference>
<dbReference type="Proteomes" id="UP000886750">
    <property type="component" value="Unassembled WGS sequence"/>
</dbReference>
<dbReference type="GO" id="GO:0005524">
    <property type="term" value="F:ATP binding"/>
    <property type="evidence" value="ECO:0007669"/>
    <property type="project" value="UniProtKB-KW"/>
</dbReference>
<dbReference type="PROSITE" id="PS00211">
    <property type="entry name" value="ABC_TRANSPORTER_1"/>
    <property type="match status" value="1"/>
</dbReference>
<feature type="region of interest" description="Disordered" evidence="4">
    <location>
        <begin position="424"/>
        <end position="475"/>
    </location>
</feature>
<evidence type="ECO:0000313" key="7">
    <source>
        <dbReference type="Proteomes" id="UP000886750"/>
    </source>
</evidence>
<dbReference type="AlphaFoldDB" id="A0A9D1ZWF2"/>
<reference evidence="6" key="2">
    <citation type="submission" date="2021-04" db="EMBL/GenBank/DDBJ databases">
        <authorList>
            <person name="Gilroy R."/>
        </authorList>
    </citation>
    <scope>NUCLEOTIDE SEQUENCE</scope>
    <source>
        <strain evidence="6">1345</strain>
    </source>
</reference>
<dbReference type="EMBL" id="DXCQ01000047">
    <property type="protein sequence ID" value="HIY97085.1"/>
    <property type="molecule type" value="Genomic_DNA"/>
</dbReference>
<dbReference type="GO" id="GO:0055052">
    <property type="term" value="C:ATP-binding cassette (ABC) transporter complex, substrate-binding subunit-containing"/>
    <property type="evidence" value="ECO:0007669"/>
    <property type="project" value="TreeGrafter"/>
</dbReference>
<proteinExistence type="predicted"/>
<organism evidence="6 7">
    <name type="scientific">Candidatus Borkfalkia excrementigallinarum</name>
    <dbReference type="NCBI Taxonomy" id="2838506"/>
    <lineage>
        <taxon>Bacteria</taxon>
        <taxon>Bacillati</taxon>
        <taxon>Bacillota</taxon>
        <taxon>Clostridia</taxon>
        <taxon>Christensenellales</taxon>
        <taxon>Christensenellaceae</taxon>
        <taxon>Candidatus Borkfalkia</taxon>
    </lineage>
</organism>
<evidence type="ECO:0000256" key="2">
    <source>
        <dbReference type="ARBA" id="ARBA00022741"/>
    </source>
</evidence>
<evidence type="ECO:0000259" key="5">
    <source>
        <dbReference type="PROSITE" id="PS50893"/>
    </source>
</evidence>
<dbReference type="SUPFAM" id="SSF50331">
    <property type="entry name" value="MOP-like"/>
    <property type="match status" value="1"/>
</dbReference>